<proteinExistence type="predicted"/>
<feature type="compositionally biased region" description="Basic residues" evidence="1">
    <location>
        <begin position="233"/>
        <end position="249"/>
    </location>
</feature>
<evidence type="ECO:0000256" key="1">
    <source>
        <dbReference type="SAM" id="MobiDB-lite"/>
    </source>
</evidence>
<accession>A0ABY6PSP5</accession>
<feature type="region of interest" description="Disordered" evidence="1">
    <location>
        <begin position="222"/>
        <end position="249"/>
    </location>
</feature>
<protein>
    <submittedName>
        <fullName evidence="2">Uncharacterized protein</fullName>
    </submittedName>
</protein>
<gene>
    <name evidence="2" type="ORF">NEH16_15220</name>
</gene>
<dbReference type="Proteomes" id="UP001164963">
    <property type="component" value="Chromosome"/>
</dbReference>
<dbReference type="EMBL" id="CP098740">
    <property type="protein sequence ID" value="UZK55295.1"/>
    <property type="molecule type" value="Genomic_DNA"/>
</dbReference>
<sequence length="249" mass="26959">MRTTDISMPTGIAARPLDSRGYPVPAITPWENGTPQFASTSMRRVFLCVEERRCTVCGKKMQPGPVWRVVNGDEAEIINALLGIEKEYLNAAPTAEAPGHRTCMIYAAMVCPFLSSPEGRRGEASDMYGAGLPKGDARGSGGAIVAYNDFSFEQTAVGPGVVYGAPIDIINYNRAADLQEALTAALAVDETTAGKAPEWLGENEQLVESAFRRAMLSPAERRVLAAQKQAGQARKRQQKQAKASRRKNR</sequence>
<keyword evidence="3" id="KW-1185">Reference proteome</keyword>
<reference evidence="2" key="1">
    <citation type="journal article" date="2022" name="Front. Microbiol.">
        <title>Mirubactin C rescues the lethal effect of cell wall biosynthesis mutations in Bacillus subtilis.</title>
        <authorList>
            <person name="Kepplinger B."/>
            <person name="Wen X."/>
            <person name="Tyler A.R."/>
            <person name="Kim B.Y."/>
            <person name="Brown J."/>
            <person name="Banks P."/>
            <person name="Dashti Y."/>
            <person name="Mackenzie E.S."/>
            <person name="Wills C."/>
            <person name="Kawai Y."/>
            <person name="Waldron K.J."/>
            <person name="Allenby N.E.E."/>
            <person name="Wu L.J."/>
            <person name="Hall M.J."/>
            <person name="Errington J."/>
        </authorList>
    </citation>
    <scope>NUCLEOTIDE SEQUENCE</scope>
    <source>
        <strain evidence="2">MDA8-470</strain>
    </source>
</reference>
<evidence type="ECO:0000313" key="3">
    <source>
        <dbReference type="Proteomes" id="UP001164963"/>
    </source>
</evidence>
<name>A0ABY6PSP5_9ACTN</name>
<organism evidence="2 3">
    <name type="scientific">Streptomyces drozdowiczii</name>
    <dbReference type="NCBI Taxonomy" id="202862"/>
    <lineage>
        <taxon>Bacteria</taxon>
        <taxon>Bacillati</taxon>
        <taxon>Actinomycetota</taxon>
        <taxon>Actinomycetes</taxon>
        <taxon>Kitasatosporales</taxon>
        <taxon>Streptomycetaceae</taxon>
        <taxon>Streptomyces</taxon>
    </lineage>
</organism>
<dbReference type="RefSeq" id="WP_265542879.1">
    <property type="nucleotide sequence ID" value="NZ_CP098740.1"/>
</dbReference>
<evidence type="ECO:0000313" key="2">
    <source>
        <dbReference type="EMBL" id="UZK55295.1"/>
    </source>
</evidence>